<feature type="compositionally biased region" description="Polar residues" evidence="1">
    <location>
        <begin position="38"/>
        <end position="49"/>
    </location>
</feature>
<dbReference type="InterPro" id="IPR011029">
    <property type="entry name" value="DEATH-like_dom_sf"/>
</dbReference>
<gene>
    <name evidence="2" type="ORF">UPYG_G00096600</name>
</gene>
<evidence type="ECO:0000313" key="3">
    <source>
        <dbReference type="Proteomes" id="UP001557470"/>
    </source>
</evidence>
<reference evidence="2 3" key="1">
    <citation type="submission" date="2024-06" db="EMBL/GenBank/DDBJ databases">
        <authorList>
            <person name="Pan Q."/>
            <person name="Wen M."/>
            <person name="Jouanno E."/>
            <person name="Zahm M."/>
            <person name="Klopp C."/>
            <person name="Cabau C."/>
            <person name="Louis A."/>
            <person name="Berthelot C."/>
            <person name="Parey E."/>
            <person name="Roest Crollius H."/>
            <person name="Montfort J."/>
            <person name="Robinson-Rechavi M."/>
            <person name="Bouchez O."/>
            <person name="Lampietro C."/>
            <person name="Lopez Roques C."/>
            <person name="Donnadieu C."/>
            <person name="Postlethwait J."/>
            <person name="Bobe J."/>
            <person name="Verreycken H."/>
            <person name="Guiguen Y."/>
        </authorList>
    </citation>
    <scope>NUCLEOTIDE SEQUENCE [LARGE SCALE GENOMIC DNA]</scope>
    <source>
        <strain evidence="2">Up_M1</strain>
        <tissue evidence="2">Testis</tissue>
    </source>
</reference>
<dbReference type="Gene3D" id="1.10.533.10">
    <property type="entry name" value="Death Domain, Fas"/>
    <property type="match status" value="1"/>
</dbReference>
<dbReference type="EMBL" id="JAGEUA010000003">
    <property type="protein sequence ID" value="KAL0992677.1"/>
    <property type="molecule type" value="Genomic_DNA"/>
</dbReference>
<feature type="compositionally biased region" description="Basic and acidic residues" evidence="1">
    <location>
        <begin position="1"/>
        <end position="11"/>
    </location>
</feature>
<feature type="region of interest" description="Disordered" evidence="1">
    <location>
        <begin position="1"/>
        <end position="49"/>
    </location>
</feature>
<organism evidence="2 3">
    <name type="scientific">Umbra pygmaea</name>
    <name type="common">Eastern mudminnow</name>
    <dbReference type="NCBI Taxonomy" id="75934"/>
    <lineage>
        <taxon>Eukaryota</taxon>
        <taxon>Metazoa</taxon>
        <taxon>Chordata</taxon>
        <taxon>Craniata</taxon>
        <taxon>Vertebrata</taxon>
        <taxon>Euteleostomi</taxon>
        <taxon>Actinopterygii</taxon>
        <taxon>Neopterygii</taxon>
        <taxon>Teleostei</taxon>
        <taxon>Protacanthopterygii</taxon>
        <taxon>Esociformes</taxon>
        <taxon>Umbridae</taxon>
        <taxon>Umbra</taxon>
    </lineage>
</organism>
<proteinExistence type="predicted"/>
<sequence>MSLSGGRDEKYKRKRGKRTASKMSLSGGREEEEGITASKMSPQDRPVSNSLEEKCVSFLKKELKRFKRILSPKLPEKKEAVDTEEEKPESIAREGALKITLHILRNMNHMDIADLLQQSNLFI</sequence>
<accession>A0ABD0X3Z9</accession>
<keyword evidence="3" id="KW-1185">Reference proteome</keyword>
<evidence type="ECO:0000313" key="2">
    <source>
        <dbReference type="EMBL" id="KAL0992677.1"/>
    </source>
</evidence>
<evidence type="ECO:0000256" key="1">
    <source>
        <dbReference type="SAM" id="MobiDB-lite"/>
    </source>
</evidence>
<dbReference type="AlphaFoldDB" id="A0ABD0X3Z9"/>
<protein>
    <submittedName>
        <fullName evidence="2">Uncharacterized protein</fullName>
    </submittedName>
</protein>
<dbReference type="Proteomes" id="UP001557470">
    <property type="component" value="Unassembled WGS sequence"/>
</dbReference>
<comment type="caution">
    <text evidence="2">The sequence shown here is derived from an EMBL/GenBank/DDBJ whole genome shotgun (WGS) entry which is preliminary data.</text>
</comment>
<name>A0ABD0X3Z9_UMBPY</name>